<dbReference type="InterPro" id="IPR001969">
    <property type="entry name" value="Aspartic_peptidase_AS"/>
</dbReference>
<dbReference type="OrthoDB" id="6461096at2759"/>
<evidence type="ECO:0000256" key="1">
    <source>
        <dbReference type="ARBA" id="ARBA00022801"/>
    </source>
</evidence>
<sequence length="430" mass="47648">MLATELGLAPSDNLKIIELKDLITNNDRYDEEFVKDVLSVIVEERTATEKQKAAELEEKQKAVVVAQQREREFELEKMKIQLEMQKLSQAPVTSQQKVNLLEDPVVTTHLDPLELYLDSKVTKLKEETPYTQCYRCGTPGVVKSKCGIIQLEFRLVSLKCEKLFKFLQEHDVTFTNKRISFMMADRIRQTIMALSTVIDLLYIEGKVIPTEFLVLPEAKGNRTLLGLDFFNASGIVLDVSTEGTELEDRTVAARVDLLGKVIPWRAIEDKLSKLVKTSISVDGKLVHALVDSGTEITVIKKDLVPGISVEVASTIYLKGIFGPGVKCPLVYVPIGLATGGQSEENSLAQSSQDLRVDSGNVDETEVSSGILPEKAQENVEDGQKNITSCWNEVGTFGTKDEEVTAEMDKGSMLAHSFRSEQECCADLALA</sequence>
<name>A0A8X7C3P4_9ARAC</name>
<comment type="caution">
    <text evidence="3">The sequence shown here is derived from an EMBL/GenBank/DDBJ whole genome shotgun (WGS) entry which is preliminary data.</text>
</comment>
<evidence type="ECO:0000313" key="4">
    <source>
        <dbReference type="Proteomes" id="UP000886998"/>
    </source>
</evidence>
<dbReference type="GO" id="GO:0006508">
    <property type="term" value="P:proteolysis"/>
    <property type="evidence" value="ECO:0007669"/>
    <property type="project" value="InterPro"/>
</dbReference>
<dbReference type="EMBL" id="BMAV01010664">
    <property type="protein sequence ID" value="GFY55921.1"/>
    <property type="molecule type" value="Genomic_DNA"/>
</dbReference>
<dbReference type="Proteomes" id="UP000886998">
    <property type="component" value="Unassembled WGS sequence"/>
</dbReference>
<evidence type="ECO:0000259" key="2">
    <source>
        <dbReference type="PROSITE" id="PS50175"/>
    </source>
</evidence>
<dbReference type="AlphaFoldDB" id="A0A8X7C3P4"/>
<dbReference type="InterPro" id="IPR021109">
    <property type="entry name" value="Peptidase_aspartic_dom_sf"/>
</dbReference>
<dbReference type="PROSITE" id="PS00141">
    <property type="entry name" value="ASP_PROTEASE"/>
    <property type="match status" value="1"/>
</dbReference>
<gene>
    <name evidence="3" type="primary">AVEN_259560_1</name>
    <name evidence="3" type="ORF">TNIN_261351</name>
</gene>
<dbReference type="PROSITE" id="PS50175">
    <property type="entry name" value="ASP_PROT_RETROV"/>
    <property type="match status" value="1"/>
</dbReference>
<reference evidence="3" key="1">
    <citation type="submission" date="2020-08" db="EMBL/GenBank/DDBJ databases">
        <title>Multicomponent nature underlies the extraordinary mechanical properties of spider dragline silk.</title>
        <authorList>
            <person name="Kono N."/>
            <person name="Nakamura H."/>
            <person name="Mori M."/>
            <person name="Yoshida Y."/>
            <person name="Ohtoshi R."/>
            <person name="Malay A.D."/>
            <person name="Moran D.A.P."/>
            <person name="Tomita M."/>
            <person name="Numata K."/>
            <person name="Arakawa K."/>
        </authorList>
    </citation>
    <scope>NUCLEOTIDE SEQUENCE</scope>
</reference>
<keyword evidence="4" id="KW-1185">Reference proteome</keyword>
<proteinExistence type="predicted"/>
<evidence type="ECO:0000313" key="3">
    <source>
        <dbReference type="EMBL" id="GFY55921.1"/>
    </source>
</evidence>
<protein>
    <submittedName>
        <fullName evidence="3">CCHC-type domain-containing protein</fullName>
    </submittedName>
</protein>
<feature type="domain" description="Peptidase A2" evidence="2">
    <location>
        <begin position="286"/>
        <end position="322"/>
    </location>
</feature>
<dbReference type="SUPFAM" id="SSF50630">
    <property type="entry name" value="Acid proteases"/>
    <property type="match status" value="1"/>
</dbReference>
<dbReference type="GO" id="GO:0004190">
    <property type="term" value="F:aspartic-type endopeptidase activity"/>
    <property type="evidence" value="ECO:0007669"/>
    <property type="project" value="InterPro"/>
</dbReference>
<keyword evidence="1" id="KW-0378">Hydrolase</keyword>
<dbReference type="InterPro" id="IPR001995">
    <property type="entry name" value="Peptidase_A2_cat"/>
</dbReference>
<accession>A0A8X7C3P4</accession>
<organism evidence="3 4">
    <name type="scientific">Trichonephila inaurata madagascariensis</name>
    <dbReference type="NCBI Taxonomy" id="2747483"/>
    <lineage>
        <taxon>Eukaryota</taxon>
        <taxon>Metazoa</taxon>
        <taxon>Ecdysozoa</taxon>
        <taxon>Arthropoda</taxon>
        <taxon>Chelicerata</taxon>
        <taxon>Arachnida</taxon>
        <taxon>Araneae</taxon>
        <taxon>Araneomorphae</taxon>
        <taxon>Entelegynae</taxon>
        <taxon>Araneoidea</taxon>
        <taxon>Nephilidae</taxon>
        <taxon>Trichonephila</taxon>
        <taxon>Trichonephila inaurata</taxon>
    </lineage>
</organism>